<feature type="region of interest" description="Disordered" evidence="7">
    <location>
        <begin position="178"/>
        <end position="228"/>
    </location>
</feature>
<organism evidence="9 10">
    <name type="scientific">Leptosia nina</name>
    <dbReference type="NCBI Taxonomy" id="320188"/>
    <lineage>
        <taxon>Eukaryota</taxon>
        <taxon>Metazoa</taxon>
        <taxon>Ecdysozoa</taxon>
        <taxon>Arthropoda</taxon>
        <taxon>Hexapoda</taxon>
        <taxon>Insecta</taxon>
        <taxon>Pterygota</taxon>
        <taxon>Neoptera</taxon>
        <taxon>Endopterygota</taxon>
        <taxon>Lepidoptera</taxon>
        <taxon>Glossata</taxon>
        <taxon>Ditrysia</taxon>
        <taxon>Papilionoidea</taxon>
        <taxon>Pieridae</taxon>
        <taxon>Pierinae</taxon>
        <taxon>Leptosia</taxon>
    </lineage>
</organism>
<evidence type="ECO:0000256" key="2">
    <source>
        <dbReference type="ARBA" id="ARBA00023125"/>
    </source>
</evidence>
<reference evidence="9 10" key="1">
    <citation type="submission" date="2023-11" db="EMBL/GenBank/DDBJ databases">
        <authorList>
            <person name="Okamura Y."/>
        </authorList>
    </citation>
    <scope>NUCLEOTIDE SEQUENCE [LARGE SCALE GENOMIC DNA]</scope>
</reference>
<dbReference type="Gene3D" id="1.10.10.60">
    <property type="entry name" value="Homeodomain-like"/>
    <property type="match status" value="1"/>
</dbReference>
<keyword evidence="2 5" id="KW-0238">DNA-binding</keyword>
<dbReference type="InterPro" id="IPR017970">
    <property type="entry name" value="Homeobox_CS"/>
</dbReference>
<dbReference type="EMBL" id="CAVLEF010000005">
    <property type="protein sequence ID" value="CAK1543968.1"/>
    <property type="molecule type" value="Genomic_DNA"/>
</dbReference>
<dbReference type="CDD" id="cd00086">
    <property type="entry name" value="homeodomain"/>
    <property type="match status" value="1"/>
</dbReference>
<dbReference type="Pfam" id="PF00046">
    <property type="entry name" value="Homeodomain"/>
    <property type="match status" value="1"/>
</dbReference>
<dbReference type="Proteomes" id="UP001497472">
    <property type="component" value="Unassembled WGS sequence"/>
</dbReference>
<gene>
    <name evidence="9" type="ORF">LNINA_LOCUS3751</name>
</gene>
<proteinExistence type="predicted"/>
<accession>A0AAV1J4I9</accession>
<dbReference type="GO" id="GO:1990837">
    <property type="term" value="F:sequence-specific double-stranded DNA binding"/>
    <property type="evidence" value="ECO:0007669"/>
    <property type="project" value="TreeGrafter"/>
</dbReference>
<dbReference type="GO" id="GO:0000981">
    <property type="term" value="F:DNA-binding transcription factor activity, RNA polymerase II-specific"/>
    <property type="evidence" value="ECO:0007669"/>
    <property type="project" value="InterPro"/>
</dbReference>
<evidence type="ECO:0000256" key="4">
    <source>
        <dbReference type="ARBA" id="ARBA00023242"/>
    </source>
</evidence>
<dbReference type="InterPro" id="IPR009057">
    <property type="entry name" value="Homeodomain-like_sf"/>
</dbReference>
<evidence type="ECO:0000259" key="8">
    <source>
        <dbReference type="PROSITE" id="PS50071"/>
    </source>
</evidence>
<evidence type="ECO:0000256" key="7">
    <source>
        <dbReference type="SAM" id="MobiDB-lite"/>
    </source>
</evidence>
<evidence type="ECO:0000256" key="6">
    <source>
        <dbReference type="RuleBase" id="RU000682"/>
    </source>
</evidence>
<feature type="compositionally biased region" description="Basic and acidic residues" evidence="7">
    <location>
        <begin position="178"/>
        <end position="193"/>
    </location>
</feature>
<evidence type="ECO:0000256" key="5">
    <source>
        <dbReference type="PROSITE-ProRule" id="PRU00108"/>
    </source>
</evidence>
<evidence type="ECO:0000313" key="9">
    <source>
        <dbReference type="EMBL" id="CAK1543968.1"/>
    </source>
</evidence>
<keyword evidence="3 5" id="KW-0371">Homeobox</keyword>
<keyword evidence="4 5" id="KW-0539">Nucleus</keyword>
<evidence type="ECO:0000256" key="3">
    <source>
        <dbReference type="ARBA" id="ARBA00023155"/>
    </source>
</evidence>
<dbReference type="SUPFAM" id="SSF46689">
    <property type="entry name" value="Homeodomain-like"/>
    <property type="match status" value="1"/>
</dbReference>
<evidence type="ECO:0000256" key="1">
    <source>
        <dbReference type="ARBA" id="ARBA00004123"/>
    </source>
</evidence>
<sequence length="340" mass="39069">MSDITKTYNMDMQRLVSSTQSYIHRNSKKSRRFRSSFRTDQINYLENEFKKFPYIGNDNRQELARVLNLPERAIKIWFQNRRMKEKKESYREIDDRSHIDSMNQINNQFNGAPILQSTNDQLHKAPLQIANNEAKHIGIPICRYDAKDPKEQEISTTTETIPKTIPVSETVQIEAFPLRKDDVNRQKQPEKSVTRNVKPKALNAPSEKRGRKPSINPTQELPEDLSKPCKIEHQEAKVDTDSNRNGCIPIYIPNCYTSPFGPTNVIWNPTNMGHLIPGRASVPTSLPTSYSPNAFTVIGQNLRKNNCNCDCHLQFVPQVVPDNPAQYFPLFTIPYSAPQL</sequence>
<dbReference type="PROSITE" id="PS50071">
    <property type="entry name" value="HOMEOBOX_2"/>
    <property type="match status" value="1"/>
</dbReference>
<dbReference type="PANTHER" id="PTHR24335:SF4">
    <property type="entry name" value="EXTRA-EXTRA"/>
    <property type="match status" value="1"/>
</dbReference>
<dbReference type="GO" id="GO:0048812">
    <property type="term" value="P:neuron projection morphogenesis"/>
    <property type="evidence" value="ECO:0007669"/>
    <property type="project" value="TreeGrafter"/>
</dbReference>
<dbReference type="SMART" id="SM00389">
    <property type="entry name" value="HOX"/>
    <property type="match status" value="1"/>
</dbReference>
<name>A0AAV1J4I9_9NEOP</name>
<evidence type="ECO:0000313" key="10">
    <source>
        <dbReference type="Proteomes" id="UP001497472"/>
    </source>
</evidence>
<dbReference type="GO" id="GO:0005634">
    <property type="term" value="C:nucleus"/>
    <property type="evidence" value="ECO:0007669"/>
    <property type="project" value="UniProtKB-SubCell"/>
</dbReference>
<keyword evidence="10" id="KW-1185">Reference proteome</keyword>
<dbReference type="PANTHER" id="PTHR24335">
    <property type="entry name" value="MOTOR NEURON AND PANCREAS HOMEOBOX PROTEIN"/>
    <property type="match status" value="1"/>
</dbReference>
<protein>
    <recommendedName>
        <fullName evidence="8">Homeobox domain-containing protein</fullName>
    </recommendedName>
</protein>
<dbReference type="PROSITE" id="PS00027">
    <property type="entry name" value="HOMEOBOX_1"/>
    <property type="match status" value="1"/>
</dbReference>
<dbReference type="AlphaFoldDB" id="A0AAV1J4I9"/>
<dbReference type="GO" id="GO:0007417">
    <property type="term" value="P:central nervous system development"/>
    <property type="evidence" value="ECO:0007669"/>
    <property type="project" value="TreeGrafter"/>
</dbReference>
<feature type="domain" description="Homeobox" evidence="8">
    <location>
        <begin position="28"/>
        <end position="88"/>
    </location>
</feature>
<comment type="subcellular location">
    <subcellularLocation>
        <location evidence="1 5 6">Nucleus</location>
    </subcellularLocation>
</comment>
<dbReference type="InterPro" id="IPR042768">
    <property type="entry name" value="MNX1/Ceh-12"/>
</dbReference>
<feature type="DNA-binding region" description="Homeobox" evidence="5">
    <location>
        <begin position="30"/>
        <end position="89"/>
    </location>
</feature>
<dbReference type="InterPro" id="IPR001356">
    <property type="entry name" value="HD"/>
</dbReference>
<comment type="caution">
    <text evidence="9">The sequence shown here is derived from an EMBL/GenBank/DDBJ whole genome shotgun (WGS) entry which is preliminary data.</text>
</comment>